<evidence type="ECO:0000313" key="2">
    <source>
        <dbReference type="EMBL" id="CAI9951773.1"/>
    </source>
</evidence>
<keyword evidence="4" id="KW-1185">Reference proteome</keyword>
<dbReference type="SUPFAM" id="SSF47923">
    <property type="entry name" value="Ypt/Rab-GAP domain of gyp1p"/>
    <property type="match status" value="2"/>
</dbReference>
<dbReference type="AlphaFoldDB" id="A0AA86Q5U9"/>
<comment type="caution">
    <text evidence="2">The sequence shown here is derived from an EMBL/GenBank/DDBJ whole genome shotgun (WGS) entry which is preliminary data.</text>
</comment>
<dbReference type="Gene3D" id="1.10.8.270">
    <property type="entry name" value="putative rabgap domain of human tbc1 domain family member 14 like domains"/>
    <property type="match status" value="1"/>
</dbReference>
<proteinExistence type="predicted"/>
<dbReference type="EMBL" id="CATOUU010000825">
    <property type="protein sequence ID" value="CAI9951773.1"/>
    <property type="molecule type" value="Genomic_DNA"/>
</dbReference>
<dbReference type="PANTHER" id="PTHR47219:SF9">
    <property type="entry name" value="GTPASE ACTIVATING PROTEIN AND CENTROSOME-ASSOCIATED, ISOFORM B"/>
    <property type="match status" value="1"/>
</dbReference>
<protein>
    <submittedName>
        <fullName evidence="2">Rab-GTPase-TBC domain-containing protein</fullName>
    </submittedName>
    <submittedName>
        <fullName evidence="3">Rab-GTPase-TBC_domain-containing protein</fullName>
    </submittedName>
</protein>
<evidence type="ECO:0000259" key="1">
    <source>
        <dbReference type="PROSITE" id="PS50086"/>
    </source>
</evidence>
<dbReference type="PANTHER" id="PTHR47219">
    <property type="entry name" value="RAB GTPASE-ACTIVATING PROTEIN 1-LIKE"/>
    <property type="match status" value="1"/>
</dbReference>
<evidence type="ECO:0000313" key="4">
    <source>
        <dbReference type="Proteomes" id="UP001642409"/>
    </source>
</evidence>
<dbReference type="Pfam" id="PF00566">
    <property type="entry name" value="RabGAP-TBC"/>
    <property type="match status" value="1"/>
</dbReference>
<sequence>MDYDNIMDEECQNALKERLLLLREIKPEILSAEGDIDEYGFFKNMDKDTECLKEVFPQFLPQEGSVEINPELEQQWQNILIGPNPIKIIKKDNKEMLKELTRKGIPNHYRALAWQLLNNSIVLYDENEVKNQQQNTQTTYCKFLTQKIPERAIIQINKDIDRTQPRLQFYRSEDHLSQLFRMLKAYAAYDPDVEYCQGMAFPASILLYYMPEAEAYWSFSQLMRRCSSLYANDLRGVMQRQKVFRILLKEAEPEIYNHLEFIRLTPDIYSTGWFMSLFLNQFRFNISLRILEQFFCEGDKTLYRAGIAILKFASNFQRLKLKYKTATDLEYEFDKCSKPKGGISLLDMPMGVAMIFIQNIGHYVYDADEFVKIMLSVKFSTKRMKQIEKEIGGV</sequence>
<feature type="domain" description="Rab-GAP TBC" evidence="1">
    <location>
        <begin position="104"/>
        <end position="298"/>
    </location>
</feature>
<dbReference type="GO" id="GO:0005096">
    <property type="term" value="F:GTPase activator activity"/>
    <property type="evidence" value="ECO:0007669"/>
    <property type="project" value="TreeGrafter"/>
</dbReference>
<reference evidence="2" key="1">
    <citation type="submission" date="2023-06" db="EMBL/GenBank/DDBJ databases">
        <authorList>
            <person name="Kurt Z."/>
        </authorList>
    </citation>
    <scope>NUCLEOTIDE SEQUENCE</scope>
</reference>
<dbReference type="PROSITE" id="PS50086">
    <property type="entry name" value="TBC_RABGAP"/>
    <property type="match status" value="1"/>
</dbReference>
<dbReference type="EMBL" id="CAXDID020000055">
    <property type="protein sequence ID" value="CAL6007356.1"/>
    <property type="molecule type" value="Genomic_DNA"/>
</dbReference>
<accession>A0AA86Q5U9</accession>
<gene>
    <name evidence="3" type="ORF">HINF_LOCUS20601</name>
    <name evidence="2" type="ORF">HINF_LOCUS39418</name>
</gene>
<reference evidence="3 4" key="2">
    <citation type="submission" date="2024-07" db="EMBL/GenBank/DDBJ databases">
        <authorList>
            <person name="Akdeniz Z."/>
        </authorList>
    </citation>
    <scope>NUCLEOTIDE SEQUENCE [LARGE SCALE GENOMIC DNA]</scope>
</reference>
<dbReference type="InterPro" id="IPR000195">
    <property type="entry name" value="Rab-GAP-TBC_dom"/>
</dbReference>
<dbReference type="InterPro" id="IPR050302">
    <property type="entry name" value="Rab_GAP_TBC_domain"/>
</dbReference>
<dbReference type="InterPro" id="IPR035969">
    <property type="entry name" value="Rab-GAP_TBC_sf"/>
</dbReference>
<organism evidence="2">
    <name type="scientific">Hexamita inflata</name>
    <dbReference type="NCBI Taxonomy" id="28002"/>
    <lineage>
        <taxon>Eukaryota</taxon>
        <taxon>Metamonada</taxon>
        <taxon>Diplomonadida</taxon>
        <taxon>Hexamitidae</taxon>
        <taxon>Hexamitinae</taxon>
        <taxon>Hexamita</taxon>
    </lineage>
</organism>
<dbReference type="Gene3D" id="1.10.10.750">
    <property type="entry name" value="Ypt/Rab-GAP domain of gyp1p, domain 1"/>
    <property type="match status" value="1"/>
</dbReference>
<name>A0AA86Q5U9_9EUKA</name>
<evidence type="ECO:0000313" key="3">
    <source>
        <dbReference type="EMBL" id="CAL6007356.1"/>
    </source>
</evidence>
<dbReference type="SMART" id="SM00164">
    <property type="entry name" value="TBC"/>
    <property type="match status" value="1"/>
</dbReference>
<dbReference type="Proteomes" id="UP001642409">
    <property type="component" value="Unassembled WGS sequence"/>
</dbReference>
<dbReference type="Gene3D" id="1.10.472.80">
    <property type="entry name" value="Ypt/Rab-GAP domain of gyp1p, domain 3"/>
    <property type="match status" value="1"/>
</dbReference>
<dbReference type="GO" id="GO:0031267">
    <property type="term" value="F:small GTPase binding"/>
    <property type="evidence" value="ECO:0007669"/>
    <property type="project" value="TreeGrafter"/>
</dbReference>